<evidence type="ECO:0000256" key="6">
    <source>
        <dbReference type="ARBA" id="ARBA00023136"/>
    </source>
</evidence>
<feature type="transmembrane region" description="Helical" evidence="8">
    <location>
        <begin position="271"/>
        <end position="287"/>
    </location>
</feature>
<comment type="subcellular location">
    <subcellularLocation>
        <location evidence="1">Cell membrane</location>
        <topology evidence="1">Multi-pass membrane protein</topology>
    </subcellularLocation>
</comment>
<feature type="transmembrane region" description="Helical" evidence="8">
    <location>
        <begin position="98"/>
        <end position="120"/>
    </location>
</feature>
<dbReference type="InterPro" id="IPR037185">
    <property type="entry name" value="EmrE-like"/>
</dbReference>
<feature type="domain" description="EamA" evidence="9">
    <location>
        <begin position="11"/>
        <end position="146"/>
    </location>
</feature>
<dbReference type="InterPro" id="IPR051258">
    <property type="entry name" value="Diverse_Substrate_Transporter"/>
</dbReference>
<evidence type="ECO:0000256" key="7">
    <source>
        <dbReference type="SAM" id="MobiDB-lite"/>
    </source>
</evidence>
<evidence type="ECO:0000256" key="1">
    <source>
        <dbReference type="ARBA" id="ARBA00004651"/>
    </source>
</evidence>
<dbReference type="EMBL" id="JAYGHX010000006">
    <property type="protein sequence ID" value="MEA5391692.1"/>
    <property type="molecule type" value="Genomic_DNA"/>
</dbReference>
<comment type="caution">
    <text evidence="10">The sequence shown here is derived from an EMBL/GenBank/DDBJ whole genome shotgun (WGS) entry which is preliminary data.</text>
</comment>
<proteinExistence type="inferred from homology"/>
<dbReference type="PANTHER" id="PTHR42920:SF11">
    <property type="entry name" value="INNER MEMBRANE PROTEIN YTFF"/>
    <property type="match status" value="1"/>
</dbReference>
<dbReference type="Proteomes" id="UP001304461">
    <property type="component" value="Unassembled WGS sequence"/>
</dbReference>
<feature type="transmembrane region" description="Helical" evidence="8">
    <location>
        <begin position="211"/>
        <end position="234"/>
    </location>
</feature>
<dbReference type="PANTHER" id="PTHR42920">
    <property type="entry name" value="OS03G0707200 PROTEIN-RELATED"/>
    <property type="match status" value="1"/>
</dbReference>
<evidence type="ECO:0000259" key="9">
    <source>
        <dbReference type="Pfam" id="PF00892"/>
    </source>
</evidence>
<keyword evidence="3" id="KW-1003">Cell membrane</keyword>
<evidence type="ECO:0000256" key="3">
    <source>
        <dbReference type="ARBA" id="ARBA00022475"/>
    </source>
</evidence>
<dbReference type="RefSeq" id="WP_323305713.1">
    <property type="nucleotide sequence ID" value="NZ_JAYGHX010000006.1"/>
</dbReference>
<evidence type="ECO:0000313" key="10">
    <source>
        <dbReference type="EMBL" id="MEA5391692.1"/>
    </source>
</evidence>
<feature type="region of interest" description="Disordered" evidence="7">
    <location>
        <begin position="310"/>
        <end position="340"/>
    </location>
</feature>
<evidence type="ECO:0000256" key="8">
    <source>
        <dbReference type="SAM" id="Phobius"/>
    </source>
</evidence>
<name>A0ABU5RVC3_9CYAN</name>
<reference evidence="10 11" key="1">
    <citation type="submission" date="2023-12" db="EMBL/GenBank/DDBJ databases">
        <title>Baltic Sea Cyanobacteria.</title>
        <authorList>
            <person name="Delbaje E."/>
            <person name="Fewer D.P."/>
            <person name="Shishido T.K."/>
        </authorList>
    </citation>
    <scope>NUCLEOTIDE SEQUENCE [LARGE SCALE GENOMIC DNA]</scope>
    <source>
        <strain evidence="10 11">UHCC 0139</strain>
    </source>
</reference>
<evidence type="ECO:0000256" key="5">
    <source>
        <dbReference type="ARBA" id="ARBA00022989"/>
    </source>
</evidence>
<dbReference type="SUPFAM" id="SSF103481">
    <property type="entry name" value="Multidrug resistance efflux transporter EmrE"/>
    <property type="match status" value="2"/>
</dbReference>
<dbReference type="InterPro" id="IPR000620">
    <property type="entry name" value="EamA_dom"/>
</dbReference>
<keyword evidence="4 8" id="KW-0812">Transmembrane</keyword>
<keyword evidence="6 8" id="KW-0472">Membrane</keyword>
<organism evidence="10 11">
    <name type="scientific">Cyanobium gracile UHCC 0139</name>
    <dbReference type="NCBI Taxonomy" id="3110308"/>
    <lineage>
        <taxon>Bacteria</taxon>
        <taxon>Bacillati</taxon>
        <taxon>Cyanobacteriota</taxon>
        <taxon>Cyanophyceae</taxon>
        <taxon>Synechococcales</taxon>
        <taxon>Prochlorococcaceae</taxon>
        <taxon>Cyanobium</taxon>
    </lineage>
</organism>
<protein>
    <submittedName>
        <fullName evidence="10">EamA family transporter</fullName>
    </submittedName>
</protein>
<evidence type="ECO:0000313" key="11">
    <source>
        <dbReference type="Proteomes" id="UP001304461"/>
    </source>
</evidence>
<sequence length="362" mass="37871">MTSQTREQRRGWLAGLLAAALFGSSAPLIGSLSHGTSPVLVAGLLYAGAALVLLPLAVAEAPTSRHAPIQRQDLPLLGLITLLGGIAGPIALVKGLALLSPGASALLLNLEAVFTVLIAVGVGKEHLGRDGWAAAALTLTGALVLSAGPLGGSQWQGVLWIALACLCWGIDNNLSQRLSLRNPLQISAAKALGAALPMLAVAQLQGHPVPFVWMSAALLGIGSLGYGVSIWLDMVALASLGAAREAVVFSTAPFLGALVAVALLGSPLSPSLLLAAAAMALSTGLLLRSSHGHWHRHAELDHQHRHFHAPVDGDAHHLHPHQPEDLADLEPGQPFWHSHRHRHDPLAHEHPHVSDVHHRHQH</sequence>
<feature type="transmembrane region" description="Helical" evidence="8">
    <location>
        <begin position="246"/>
        <end position="265"/>
    </location>
</feature>
<feature type="compositionally biased region" description="Basic and acidic residues" evidence="7">
    <location>
        <begin position="310"/>
        <end position="324"/>
    </location>
</feature>
<feature type="transmembrane region" description="Helical" evidence="8">
    <location>
        <begin position="39"/>
        <end position="62"/>
    </location>
</feature>
<accession>A0ABU5RVC3</accession>
<keyword evidence="11" id="KW-1185">Reference proteome</keyword>
<feature type="domain" description="EamA" evidence="9">
    <location>
        <begin position="156"/>
        <end position="287"/>
    </location>
</feature>
<dbReference type="Pfam" id="PF00892">
    <property type="entry name" value="EamA"/>
    <property type="match status" value="2"/>
</dbReference>
<gene>
    <name evidence="10" type="ORF">VB738_10530</name>
</gene>
<evidence type="ECO:0000256" key="2">
    <source>
        <dbReference type="ARBA" id="ARBA00007362"/>
    </source>
</evidence>
<feature type="transmembrane region" description="Helical" evidence="8">
    <location>
        <begin position="74"/>
        <end position="92"/>
    </location>
</feature>
<comment type="similarity">
    <text evidence="2">Belongs to the EamA transporter family.</text>
</comment>
<evidence type="ECO:0000256" key="4">
    <source>
        <dbReference type="ARBA" id="ARBA00022692"/>
    </source>
</evidence>
<feature type="transmembrane region" description="Helical" evidence="8">
    <location>
        <begin position="132"/>
        <end position="151"/>
    </location>
</feature>
<keyword evidence="5 8" id="KW-1133">Transmembrane helix</keyword>
<feature type="transmembrane region" description="Helical" evidence="8">
    <location>
        <begin position="12"/>
        <end position="33"/>
    </location>
</feature>